<organism evidence="1 2">
    <name type="scientific">Nocardia seriolae</name>
    <dbReference type="NCBI Taxonomy" id="37332"/>
    <lineage>
        <taxon>Bacteria</taxon>
        <taxon>Bacillati</taxon>
        <taxon>Actinomycetota</taxon>
        <taxon>Actinomycetes</taxon>
        <taxon>Mycobacteriales</taxon>
        <taxon>Nocardiaceae</taxon>
        <taxon>Nocardia</taxon>
    </lineage>
</organism>
<dbReference type="KEGG" id="nsr:NS506_04536"/>
<dbReference type="AlphaFoldDB" id="A0ABC8AX36"/>
<evidence type="ECO:0000313" key="1">
    <source>
        <dbReference type="EMBL" id="APA98584.1"/>
    </source>
</evidence>
<dbReference type="EMBL" id="CP017839">
    <property type="protein sequence ID" value="APA98584.1"/>
    <property type="molecule type" value="Genomic_DNA"/>
</dbReference>
<gene>
    <name evidence="1" type="ORF">NS506_04536</name>
</gene>
<name>A0ABC8AX36_9NOCA</name>
<dbReference type="RefSeq" id="WP_071344144.1">
    <property type="nucleotide sequence ID" value="NZ_CP017839.1"/>
</dbReference>
<dbReference type="Proteomes" id="UP000180166">
    <property type="component" value="Chromosome"/>
</dbReference>
<sequence>MKTKLVGMTDLPEVSGIQEFSAPDEKKAVAVAEALSTFGFERVVAQPLRWSWLPDSEPVSWRILALDPGPYADGKLGDYAIGIVGQTASSIAGRLGARWARSSRCHLDEFDQRLGAGEHLTFSHTGARPPLPAVEITVRPAPIGFNSLDDVGWGQLSHAYGSAEDIPDLLRELLEDHWNWNRLLNELFFSYLIHQGTCYSASAPALSFAAQLTEPGTLPADQRRIIYEYLFAAALDWTERQEAAIRGNDAELLGQDSNWAQAVHDSIGAELPSMLRRWEVEPPENKYVLAILAALFPDTGRSIAQQVQILATEAPDPQQRLFLRLSAALIRGNDSELPELIAEVSTMTEKEFAGTTLRNSAVLALAYAGASSSSDLGPRQGR</sequence>
<reference evidence="1 2" key="1">
    <citation type="submission" date="2016-10" db="EMBL/GenBank/DDBJ databases">
        <title>Genome sequence of Nocardia seriolae strain EM150506, isolated from Anguila japonica.</title>
        <authorList>
            <person name="Han H.-J."/>
        </authorList>
    </citation>
    <scope>NUCLEOTIDE SEQUENCE [LARGE SCALE GENOMIC DNA]</scope>
    <source>
        <strain evidence="1 2">EM150506</strain>
    </source>
</reference>
<evidence type="ECO:0000313" key="2">
    <source>
        <dbReference type="Proteomes" id="UP000180166"/>
    </source>
</evidence>
<accession>A0ABC8AX36</accession>
<protein>
    <submittedName>
        <fullName evidence="1">Uncharacterized protein</fullName>
    </submittedName>
</protein>
<proteinExistence type="predicted"/>